<organism evidence="12 13">
    <name type="scientific">Panicum miliaceum</name>
    <name type="common">Proso millet</name>
    <name type="synonym">Broomcorn millet</name>
    <dbReference type="NCBI Taxonomy" id="4540"/>
    <lineage>
        <taxon>Eukaryota</taxon>
        <taxon>Viridiplantae</taxon>
        <taxon>Streptophyta</taxon>
        <taxon>Embryophyta</taxon>
        <taxon>Tracheophyta</taxon>
        <taxon>Spermatophyta</taxon>
        <taxon>Magnoliopsida</taxon>
        <taxon>Liliopsida</taxon>
        <taxon>Poales</taxon>
        <taxon>Poaceae</taxon>
        <taxon>PACMAD clade</taxon>
        <taxon>Panicoideae</taxon>
        <taxon>Panicodae</taxon>
        <taxon>Paniceae</taxon>
        <taxon>Panicinae</taxon>
        <taxon>Panicum</taxon>
        <taxon>Panicum sect. Panicum</taxon>
    </lineage>
</organism>
<feature type="short sequence motif" description="GXGXXG" evidence="8">
    <location>
        <begin position="519"/>
        <end position="524"/>
    </location>
</feature>
<evidence type="ECO:0000313" key="12">
    <source>
        <dbReference type="EMBL" id="RLM86476.1"/>
    </source>
</evidence>
<dbReference type="CDD" id="cd07211">
    <property type="entry name" value="Pat_PNPLA8"/>
    <property type="match status" value="1"/>
</dbReference>
<keyword evidence="2" id="KW-0677">Repeat</keyword>
<comment type="caution">
    <text evidence="12">The sequence shown here is derived from an EMBL/GenBank/DDBJ whole genome shotgun (WGS) entry which is preliminary data.</text>
</comment>
<feature type="compositionally biased region" description="Low complexity" evidence="10">
    <location>
        <begin position="1005"/>
        <end position="1017"/>
    </location>
</feature>
<gene>
    <name evidence="12" type="ORF">C2845_PM04G26890</name>
</gene>
<dbReference type="GO" id="GO:0006631">
    <property type="term" value="P:fatty acid metabolic process"/>
    <property type="evidence" value="ECO:0007669"/>
    <property type="project" value="TreeGrafter"/>
</dbReference>
<dbReference type="Gene3D" id="3.80.10.10">
    <property type="entry name" value="Ribonuclease Inhibitor"/>
    <property type="match status" value="1"/>
</dbReference>
<evidence type="ECO:0000256" key="2">
    <source>
        <dbReference type="ARBA" id="ARBA00022737"/>
    </source>
</evidence>
<keyword evidence="3 8" id="KW-0378">Hydrolase</keyword>
<dbReference type="GO" id="GO:0004620">
    <property type="term" value="F:phospholipase activity"/>
    <property type="evidence" value="ECO:0007669"/>
    <property type="project" value="InterPro"/>
</dbReference>
<dbReference type="GO" id="GO:0006952">
    <property type="term" value="P:defense response"/>
    <property type="evidence" value="ECO:0007669"/>
    <property type="project" value="UniProtKB-KW"/>
</dbReference>
<dbReference type="InterPro" id="IPR032675">
    <property type="entry name" value="LRR_dom_sf"/>
</dbReference>
<dbReference type="PROSITE" id="PS51635">
    <property type="entry name" value="PNPLA"/>
    <property type="match status" value="1"/>
</dbReference>
<evidence type="ECO:0000256" key="7">
    <source>
        <dbReference type="ARBA" id="ARBA00025642"/>
    </source>
</evidence>
<evidence type="ECO:0000259" key="11">
    <source>
        <dbReference type="PROSITE" id="PS51635"/>
    </source>
</evidence>
<keyword evidence="5 8" id="KW-0442">Lipid degradation</keyword>
<feature type="domain" description="PNPLA" evidence="11">
    <location>
        <begin position="515"/>
        <end position="757"/>
    </location>
</feature>
<evidence type="ECO:0000256" key="8">
    <source>
        <dbReference type="PROSITE-ProRule" id="PRU01161"/>
    </source>
</evidence>
<dbReference type="EC" id="3.1.1.-" evidence="9"/>
<dbReference type="InterPro" id="IPR002641">
    <property type="entry name" value="PNPLA_dom"/>
</dbReference>
<feature type="region of interest" description="Disordered" evidence="10">
    <location>
        <begin position="1002"/>
        <end position="1021"/>
    </location>
</feature>
<feature type="active site" description="Proton acceptor" evidence="8">
    <location>
        <position position="744"/>
    </location>
</feature>
<comment type="similarity">
    <text evidence="9">Belongs to the patatin family.</text>
</comment>
<keyword evidence="6 8" id="KW-0443">Lipid metabolism</keyword>
<name>A0A3L6QSU5_PANMI</name>
<dbReference type="PANTHER" id="PTHR24185:SF1">
    <property type="entry name" value="CALCIUM-INDEPENDENT PHOSPHOLIPASE A2-GAMMA"/>
    <property type="match status" value="1"/>
</dbReference>
<dbReference type="PANTHER" id="PTHR24185">
    <property type="entry name" value="CALCIUM-INDEPENDENT PHOSPHOLIPASE A2-GAMMA"/>
    <property type="match status" value="1"/>
</dbReference>
<keyword evidence="1" id="KW-0433">Leucine-rich repeat</keyword>
<dbReference type="SMART" id="SM00369">
    <property type="entry name" value="LRR_TYP"/>
    <property type="match status" value="3"/>
</dbReference>
<feature type="region of interest" description="Disordered" evidence="10">
    <location>
        <begin position="1137"/>
        <end position="1164"/>
    </location>
</feature>
<protein>
    <recommendedName>
        <fullName evidence="9">Patatin</fullName>
        <ecNumber evidence="9">3.1.1.-</ecNumber>
    </recommendedName>
</protein>
<dbReference type="InterPro" id="IPR045217">
    <property type="entry name" value="PNPLA8-like"/>
</dbReference>
<evidence type="ECO:0000256" key="3">
    <source>
        <dbReference type="ARBA" id="ARBA00022801"/>
    </source>
</evidence>
<evidence type="ECO:0000256" key="9">
    <source>
        <dbReference type="RuleBase" id="RU361262"/>
    </source>
</evidence>
<comment type="function">
    <text evidence="7">Possesses non-specific lipolytic acyl hydrolase (LAH) activity. Hydrolyzes phospholipids as well as galactolipids. May play a role in disease resistance.</text>
</comment>
<comment type="domain">
    <text evidence="9">The nitrogen atoms of the two glycine residues in the GGXR motif define the oxyanion hole, and stabilize the oxyanion that forms during the nucleophilic attack by the catalytic serine during substrate cleavage.</text>
</comment>
<comment type="function">
    <text evidence="9">Lipolytic acyl hydrolase (LAH).</text>
</comment>
<dbReference type="OrthoDB" id="630895at2759"/>
<reference evidence="13" key="1">
    <citation type="journal article" date="2019" name="Nat. Commun.">
        <title>The genome of broomcorn millet.</title>
        <authorList>
            <person name="Zou C."/>
            <person name="Miki D."/>
            <person name="Li D."/>
            <person name="Tang Q."/>
            <person name="Xiao L."/>
            <person name="Rajput S."/>
            <person name="Deng P."/>
            <person name="Jia W."/>
            <person name="Huang R."/>
            <person name="Zhang M."/>
            <person name="Sun Y."/>
            <person name="Hu J."/>
            <person name="Fu X."/>
            <person name="Schnable P.S."/>
            <person name="Li F."/>
            <person name="Zhang H."/>
            <person name="Feng B."/>
            <person name="Zhu X."/>
            <person name="Liu R."/>
            <person name="Schnable J.C."/>
            <person name="Zhu J.-K."/>
            <person name="Zhang H."/>
        </authorList>
    </citation>
    <scope>NUCLEOTIDE SEQUENCE [LARGE SCALE GENOMIC DNA]</scope>
</reference>
<dbReference type="InterPro" id="IPR003591">
    <property type="entry name" value="Leu-rich_rpt_typical-subtyp"/>
</dbReference>
<feature type="active site" description="Nucleophile" evidence="8">
    <location>
        <position position="553"/>
    </location>
</feature>
<evidence type="ECO:0000256" key="10">
    <source>
        <dbReference type="SAM" id="MobiDB-lite"/>
    </source>
</evidence>
<sequence>MSWGLGWKRSSEIFHLTLDYGDYADTDDRQPSSPPAPASSSPSFSASSTPACSSSPTAATRNGDLGFRIDLDWSAGDDEDQVALRLQSQLMVALPPPHDAVSVDLTPMDGGEEGVRIEMRVVRRREALRSVRVSRAPGSALGSGDGGGVLARLIRSNLAPAPAVDGPTAAAGVPVLADHWRPVAMLSLCNCGLSVLPVELTRLPLLEKLYLDNNKLSVLPPEVGALKNMKVLSVNNNMLVSVPVELRQCVMLEELSLEHNRLVRPLLDFRSMPKLRILRLFGNPLEFLPEILPLHNLRHLTLANIRIEAVESFKSVTVQIETENSSYFIATRHKLSAFFSLVFRFSSCHHPLLASALAKIMEDRSNHVAISKEENAVRQLISMISSDNRHVVEQACLAISSLASDITSAMQLIKCDIMKPIEAVLKSSDEEELVSVLQVQRLSLFAVGNLAFCLETRRTLMHSESLRDLLIRLTLSQERRVAKAAARALAILGENENLRRAIRGRPVAKKGLRILSMDGGGMKGLATVQMLKQIEQGTGKRIHEMFDLICGTSTGGMLAMALGIKQMTLDQCEEIYTKLGKLVFAEPIPKDEAATWKEKIDQLFKSSSQSFRVVVHGSKHSADQFERLLKEMCADEDGDLLIESAVKGIPKVFAVSTLVSVMPAQPYIFRNYQYPPGTLEVSPGIVESPLIGAVGATVSGAPVGIKRGAFMGSCKHRVWEAIRASSAAPYYLDDFSVDANRWQDGAIVANNPTIFAIREAQLLWPDTRIDCLVSIGCGSVPIKSRRGGWRYLDTGQVLIESACSVERVEETLDTLIPMLPEMQYFRFNPVDERCGMELDETDPAIWLKLEAATEEYIQKNFLAFKNLCELLVPRYQEEEKSSDIYKSLSFSRLTSLNQGFSESNPTLGWRRVVLLVEASFSPDFGKKINHARSLESFCSQNGIRLALMNSASGFGKPGTALPTPITSPLFTGSFPSSPLLYSPEGTQRIGRIDLVPPLSLDGHPITKSSPPTSPLKSRQPSAHVRSLYDKLQNMPQVGVIHLALQNDSTGSVLRRTVPAVHMAPEDVRWMVGAWRERIIVCSGKYGLAHGLVKAFMDSGAKAVISSSIEPPDSQAIAYYGMDVNGSLENGKFVIGDEEADESEPEPVSPISDWEDSDAEKSGNHDMDDEEYLAQFMCLLYDKLFREGVTVDTALQQALRLHPKLKYSCHLPGVL</sequence>
<dbReference type="GO" id="GO:0016042">
    <property type="term" value="P:lipid catabolic process"/>
    <property type="evidence" value="ECO:0007669"/>
    <property type="project" value="UniProtKB-UniRule"/>
</dbReference>
<dbReference type="GO" id="GO:0016020">
    <property type="term" value="C:membrane"/>
    <property type="evidence" value="ECO:0007669"/>
    <property type="project" value="TreeGrafter"/>
</dbReference>
<accession>A0A3L6QSU5</accession>
<dbReference type="Pfam" id="PF13855">
    <property type="entry name" value="LRR_8"/>
    <property type="match status" value="1"/>
</dbReference>
<dbReference type="SUPFAM" id="SSF52058">
    <property type="entry name" value="L domain-like"/>
    <property type="match status" value="1"/>
</dbReference>
<dbReference type="SUPFAM" id="SSF52151">
    <property type="entry name" value="FabD/lysophospholipase-like"/>
    <property type="match status" value="1"/>
</dbReference>
<feature type="short sequence motif" description="GXSXG" evidence="8">
    <location>
        <begin position="551"/>
        <end position="555"/>
    </location>
</feature>
<dbReference type="Proteomes" id="UP000275267">
    <property type="component" value="Unassembled WGS sequence"/>
</dbReference>
<dbReference type="AlphaFoldDB" id="A0A3L6QSU5"/>
<feature type="region of interest" description="Disordered" evidence="10">
    <location>
        <begin position="23"/>
        <end position="60"/>
    </location>
</feature>
<feature type="compositionally biased region" description="Low complexity" evidence="10">
    <location>
        <begin position="38"/>
        <end position="60"/>
    </location>
</feature>
<evidence type="ECO:0000256" key="4">
    <source>
        <dbReference type="ARBA" id="ARBA00022821"/>
    </source>
</evidence>
<dbReference type="Gene3D" id="1.25.10.10">
    <property type="entry name" value="Leucine-rich Repeat Variant"/>
    <property type="match status" value="1"/>
</dbReference>
<evidence type="ECO:0000256" key="5">
    <source>
        <dbReference type="ARBA" id="ARBA00022963"/>
    </source>
</evidence>
<dbReference type="Gene3D" id="3.40.1090.10">
    <property type="entry name" value="Cytosolic phospholipase A2 catalytic domain"/>
    <property type="match status" value="1"/>
</dbReference>
<dbReference type="InterPro" id="IPR016035">
    <property type="entry name" value="Acyl_Trfase/lysoPLipase"/>
</dbReference>
<evidence type="ECO:0000256" key="1">
    <source>
        <dbReference type="ARBA" id="ARBA00022614"/>
    </source>
</evidence>
<dbReference type="InterPro" id="IPR016024">
    <property type="entry name" value="ARM-type_fold"/>
</dbReference>
<evidence type="ECO:0000313" key="13">
    <source>
        <dbReference type="Proteomes" id="UP000275267"/>
    </source>
</evidence>
<dbReference type="Pfam" id="PF01734">
    <property type="entry name" value="Patatin"/>
    <property type="match status" value="1"/>
</dbReference>
<evidence type="ECO:0000256" key="6">
    <source>
        <dbReference type="ARBA" id="ARBA00023098"/>
    </source>
</evidence>
<dbReference type="EMBL" id="PQIB02000011">
    <property type="protein sequence ID" value="RLM86476.1"/>
    <property type="molecule type" value="Genomic_DNA"/>
</dbReference>
<dbReference type="InterPro" id="IPR001611">
    <property type="entry name" value="Leu-rich_rpt"/>
</dbReference>
<keyword evidence="13" id="KW-1185">Reference proteome</keyword>
<dbReference type="SUPFAM" id="SSF48371">
    <property type="entry name" value="ARM repeat"/>
    <property type="match status" value="1"/>
</dbReference>
<proteinExistence type="inferred from homology"/>
<dbReference type="InterPro" id="IPR011989">
    <property type="entry name" value="ARM-like"/>
</dbReference>
<dbReference type="STRING" id="4540.A0A3L6QSU5"/>
<feature type="short sequence motif" description="DGA/G" evidence="8">
    <location>
        <begin position="744"/>
        <end position="746"/>
    </location>
</feature>
<keyword evidence="4" id="KW-0611">Plant defense</keyword>